<reference evidence="5" key="1">
    <citation type="journal article" date="2019" name="Nat. Commun.">
        <title>Expansion of phycobilisome linker gene families in mesophilic red algae.</title>
        <authorList>
            <person name="Lee J."/>
            <person name="Kim D."/>
            <person name="Bhattacharya D."/>
            <person name="Yoon H.S."/>
        </authorList>
    </citation>
    <scope>NUCLEOTIDE SEQUENCE [LARGE SCALE GENOMIC DNA]</scope>
    <source>
        <strain evidence="5">CCMP 1328</strain>
    </source>
</reference>
<feature type="domain" description="C2 NT-type" evidence="3">
    <location>
        <begin position="109"/>
        <end position="250"/>
    </location>
</feature>
<dbReference type="EMBL" id="VRMN01000005">
    <property type="protein sequence ID" value="KAA8494112.1"/>
    <property type="molecule type" value="Genomic_DNA"/>
</dbReference>
<feature type="region of interest" description="Disordered" evidence="2">
    <location>
        <begin position="271"/>
        <end position="309"/>
    </location>
</feature>
<feature type="compositionally biased region" description="Acidic residues" evidence="2">
    <location>
        <begin position="282"/>
        <end position="295"/>
    </location>
</feature>
<evidence type="ECO:0000256" key="2">
    <source>
        <dbReference type="SAM" id="MobiDB-lite"/>
    </source>
</evidence>
<proteinExistence type="predicted"/>
<dbReference type="Gene3D" id="6.10.250.90">
    <property type="match status" value="1"/>
</dbReference>
<dbReference type="PROSITE" id="PS51840">
    <property type="entry name" value="C2_NT"/>
    <property type="match status" value="1"/>
</dbReference>
<evidence type="ECO:0000313" key="5">
    <source>
        <dbReference type="Proteomes" id="UP000324585"/>
    </source>
</evidence>
<accession>A0A5J4YTE6</accession>
<dbReference type="Pfam" id="PF10358">
    <property type="entry name" value="NT-C2"/>
    <property type="match status" value="1"/>
</dbReference>
<dbReference type="AlphaFoldDB" id="A0A5J4YTE6"/>
<keyword evidence="5" id="KW-1185">Reference proteome</keyword>
<dbReference type="SUPFAM" id="SSF75704">
    <property type="entry name" value="Mitotic arrest deficient-like 1, Mad1"/>
    <property type="match status" value="1"/>
</dbReference>
<feature type="coiled-coil region" evidence="1">
    <location>
        <begin position="321"/>
        <end position="355"/>
    </location>
</feature>
<keyword evidence="1" id="KW-0175">Coiled coil</keyword>
<protein>
    <recommendedName>
        <fullName evidence="3">C2 NT-type domain-containing protein</fullName>
    </recommendedName>
</protein>
<feature type="compositionally biased region" description="Low complexity" evidence="2">
    <location>
        <begin position="271"/>
        <end position="281"/>
    </location>
</feature>
<comment type="caution">
    <text evidence="4">The sequence shown here is derived from an EMBL/GenBank/DDBJ whole genome shotgun (WGS) entry which is preliminary data.</text>
</comment>
<feature type="coiled-coil region" evidence="1">
    <location>
        <begin position="384"/>
        <end position="431"/>
    </location>
</feature>
<gene>
    <name evidence="4" type="ORF">FVE85_4087</name>
</gene>
<name>A0A5J4YTE6_PORPP</name>
<feature type="compositionally biased region" description="Polar residues" evidence="2">
    <location>
        <begin position="62"/>
        <end position="99"/>
    </location>
</feature>
<dbReference type="Proteomes" id="UP000324585">
    <property type="component" value="Unassembled WGS sequence"/>
</dbReference>
<feature type="region of interest" description="Disordered" evidence="2">
    <location>
        <begin position="1"/>
        <end position="99"/>
    </location>
</feature>
<evidence type="ECO:0000256" key="1">
    <source>
        <dbReference type="SAM" id="Coils"/>
    </source>
</evidence>
<evidence type="ECO:0000313" key="4">
    <source>
        <dbReference type="EMBL" id="KAA8494112.1"/>
    </source>
</evidence>
<evidence type="ECO:0000259" key="3">
    <source>
        <dbReference type="PROSITE" id="PS51840"/>
    </source>
</evidence>
<organism evidence="4 5">
    <name type="scientific">Porphyridium purpureum</name>
    <name type="common">Red alga</name>
    <name type="synonym">Porphyridium cruentum</name>
    <dbReference type="NCBI Taxonomy" id="35688"/>
    <lineage>
        <taxon>Eukaryota</taxon>
        <taxon>Rhodophyta</taxon>
        <taxon>Bangiophyceae</taxon>
        <taxon>Porphyridiales</taxon>
        <taxon>Porphyridiaceae</taxon>
        <taxon>Porphyridium</taxon>
    </lineage>
</organism>
<sequence>MSSVSKGLLSPREKSASAVAPMSPREPSKSFALRNGGLMGRSKSRTASNAQREGSEFDYDGQAQSNGELTRNMSRSGRFGRQNQDGGSSRNLGKTASSRNLLKNAVRNKGRLGQHPSQFELTIFVEKIDKLPLGVPKGDYVVCMTRSDKTYSTKPFKVLKKGDPTVIIEDTITATVTLFRQNPDDDVFCEKQFKFSMRPHQDGKKRVKDRSVDKVVLDVAQHVQIPSGSRRLGANMVQGAQLVLKLDSTFLGAGSGTRSSAGSVVAPSEFDAASSAGGQDSSLDDLDGLEDDLEDGQAQGLERSNSKTGSKRLAKLTSILRRGDNSELERLKAQLKVLEDENQVLEKENDALICSLAARTQPSGGADSNVGALGALMRRTNPARNADDAELKKLIRENQALKLEVKELRKVLEAEKEADEIVDELKDAKLELAVAYLEKEQMHLELMTLMRKKRPQATG</sequence>
<dbReference type="InterPro" id="IPR019448">
    <property type="entry name" value="NT-C2"/>
</dbReference>